<keyword evidence="1" id="KW-0238">DNA-binding</keyword>
<dbReference type="RefSeq" id="WP_078499817.1">
    <property type="nucleotide sequence ID" value="NZ_MSZX01000006.1"/>
</dbReference>
<dbReference type="Gene3D" id="1.10.10.10">
    <property type="entry name" value="Winged helix-like DNA-binding domain superfamily/Winged helix DNA-binding domain"/>
    <property type="match status" value="1"/>
</dbReference>
<sequence>MKDHYINHINVLHNEINIQIAKKYEGKLDNELTTKQVLLLELIKAGVTSTKDLADKLNVSTSAVSQLLNKLEDKGYVERFINPKNRREIILNLADKANQYFKDLAFLKDEINREVYGRLSLEELKQLTKILEKLQVIAKGNC</sequence>
<dbReference type="CDD" id="cd00090">
    <property type="entry name" value="HTH_ARSR"/>
    <property type="match status" value="1"/>
</dbReference>
<comment type="caution">
    <text evidence="3">The sequence shown here is derived from an EMBL/GenBank/DDBJ whole genome shotgun (WGS) entry which is preliminary data.</text>
</comment>
<dbReference type="PRINTS" id="PR00598">
    <property type="entry name" value="HTHMARR"/>
</dbReference>
<dbReference type="Pfam" id="PF01047">
    <property type="entry name" value="MarR"/>
    <property type="match status" value="1"/>
</dbReference>
<evidence type="ECO:0000256" key="1">
    <source>
        <dbReference type="ARBA" id="ARBA00023125"/>
    </source>
</evidence>
<dbReference type="OrthoDB" id="2355600at2"/>
<protein>
    <submittedName>
        <fullName evidence="3">MarR family transcriptional regulator</fullName>
    </submittedName>
</protein>
<dbReference type="Proteomes" id="UP000190188">
    <property type="component" value="Unassembled WGS sequence"/>
</dbReference>
<name>A0A1T2XAD5_9BACL</name>
<proteinExistence type="predicted"/>
<dbReference type="AlphaFoldDB" id="A0A1T2XAD5"/>
<organism evidence="3 4">
    <name type="scientific">Paenibacillus selenitireducens</name>
    <dbReference type="NCBI Taxonomy" id="1324314"/>
    <lineage>
        <taxon>Bacteria</taxon>
        <taxon>Bacillati</taxon>
        <taxon>Bacillota</taxon>
        <taxon>Bacilli</taxon>
        <taxon>Bacillales</taxon>
        <taxon>Paenibacillaceae</taxon>
        <taxon>Paenibacillus</taxon>
    </lineage>
</organism>
<evidence type="ECO:0000313" key="3">
    <source>
        <dbReference type="EMBL" id="OPA76800.1"/>
    </source>
</evidence>
<dbReference type="GO" id="GO:0003677">
    <property type="term" value="F:DNA binding"/>
    <property type="evidence" value="ECO:0007669"/>
    <property type="project" value="UniProtKB-KW"/>
</dbReference>
<feature type="domain" description="HTH marR-type" evidence="2">
    <location>
        <begin position="1"/>
        <end position="136"/>
    </location>
</feature>
<dbReference type="PANTHER" id="PTHR33164">
    <property type="entry name" value="TRANSCRIPTIONAL REGULATOR, MARR FAMILY"/>
    <property type="match status" value="1"/>
</dbReference>
<dbReference type="InterPro" id="IPR036388">
    <property type="entry name" value="WH-like_DNA-bd_sf"/>
</dbReference>
<evidence type="ECO:0000259" key="2">
    <source>
        <dbReference type="PROSITE" id="PS50995"/>
    </source>
</evidence>
<accession>A0A1T2XAD5</accession>
<dbReference type="PROSITE" id="PS50995">
    <property type="entry name" value="HTH_MARR_2"/>
    <property type="match status" value="1"/>
</dbReference>
<dbReference type="EMBL" id="MSZX01000006">
    <property type="protein sequence ID" value="OPA76800.1"/>
    <property type="molecule type" value="Genomic_DNA"/>
</dbReference>
<evidence type="ECO:0000313" key="4">
    <source>
        <dbReference type="Proteomes" id="UP000190188"/>
    </source>
</evidence>
<dbReference type="InterPro" id="IPR036390">
    <property type="entry name" value="WH_DNA-bd_sf"/>
</dbReference>
<keyword evidence="4" id="KW-1185">Reference proteome</keyword>
<dbReference type="SMART" id="SM00347">
    <property type="entry name" value="HTH_MARR"/>
    <property type="match status" value="1"/>
</dbReference>
<dbReference type="GO" id="GO:0006950">
    <property type="term" value="P:response to stress"/>
    <property type="evidence" value="ECO:0007669"/>
    <property type="project" value="TreeGrafter"/>
</dbReference>
<dbReference type="PANTHER" id="PTHR33164:SF43">
    <property type="entry name" value="HTH-TYPE TRANSCRIPTIONAL REPRESSOR YETL"/>
    <property type="match status" value="1"/>
</dbReference>
<dbReference type="InterPro" id="IPR011991">
    <property type="entry name" value="ArsR-like_HTH"/>
</dbReference>
<dbReference type="GO" id="GO:0003700">
    <property type="term" value="F:DNA-binding transcription factor activity"/>
    <property type="evidence" value="ECO:0007669"/>
    <property type="project" value="InterPro"/>
</dbReference>
<dbReference type="InterPro" id="IPR000835">
    <property type="entry name" value="HTH_MarR-typ"/>
</dbReference>
<reference evidence="3 4" key="1">
    <citation type="submission" date="2017-01" db="EMBL/GenBank/DDBJ databases">
        <title>Genome analysis of Paenibacillus selenitrireducens ES3-24.</title>
        <authorList>
            <person name="Xu D."/>
            <person name="Yao R."/>
            <person name="Zheng S."/>
        </authorList>
    </citation>
    <scope>NUCLEOTIDE SEQUENCE [LARGE SCALE GENOMIC DNA]</scope>
    <source>
        <strain evidence="3 4">ES3-24</strain>
    </source>
</reference>
<gene>
    <name evidence="3" type="ORF">BVG16_16685</name>
</gene>
<dbReference type="STRING" id="1324314.BVG16_16685"/>
<dbReference type="SUPFAM" id="SSF46785">
    <property type="entry name" value="Winged helix' DNA-binding domain"/>
    <property type="match status" value="1"/>
</dbReference>
<dbReference type="InterPro" id="IPR039422">
    <property type="entry name" value="MarR/SlyA-like"/>
</dbReference>